<dbReference type="AlphaFoldDB" id="A0A8J3VF36"/>
<accession>A0A8J3VF36</accession>
<evidence type="ECO:0000256" key="1">
    <source>
        <dbReference type="SAM" id="SignalP"/>
    </source>
</evidence>
<reference evidence="2" key="1">
    <citation type="submission" date="2021-01" db="EMBL/GenBank/DDBJ databases">
        <title>Whole genome shotgun sequence of Rhizocola hellebori NBRC 109834.</title>
        <authorList>
            <person name="Komaki H."/>
            <person name="Tamura T."/>
        </authorList>
    </citation>
    <scope>NUCLEOTIDE SEQUENCE</scope>
    <source>
        <strain evidence="2">NBRC 109834</strain>
    </source>
</reference>
<feature type="chain" id="PRO_5035171148" description="Secreted protein" evidence="1">
    <location>
        <begin position="36"/>
        <end position="150"/>
    </location>
</feature>
<organism evidence="2 3">
    <name type="scientific">Rhizocola hellebori</name>
    <dbReference type="NCBI Taxonomy" id="1392758"/>
    <lineage>
        <taxon>Bacteria</taxon>
        <taxon>Bacillati</taxon>
        <taxon>Actinomycetota</taxon>
        <taxon>Actinomycetes</taxon>
        <taxon>Micromonosporales</taxon>
        <taxon>Micromonosporaceae</taxon>
        <taxon>Rhizocola</taxon>
    </lineage>
</organism>
<sequence>MKQPDTARASRFWHRFLRGLLVAAMLTGGSTVALAAPASAAWGGCDNANGTVSACVNFGDNGNSVRADFYFKKVPDSSYYTYYVWIFVDGYGQLMASNQRLTYTGRYCCWTRPTDSLPNRIYRVFVQVAIYTSSGVYHTGSISPTITYSN</sequence>
<proteinExistence type="predicted"/>
<dbReference type="EMBL" id="BONY01000011">
    <property type="protein sequence ID" value="GIH04180.1"/>
    <property type="molecule type" value="Genomic_DNA"/>
</dbReference>
<evidence type="ECO:0000313" key="3">
    <source>
        <dbReference type="Proteomes" id="UP000612899"/>
    </source>
</evidence>
<protein>
    <recommendedName>
        <fullName evidence="4">Secreted protein</fullName>
    </recommendedName>
</protein>
<feature type="signal peptide" evidence="1">
    <location>
        <begin position="1"/>
        <end position="35"/>
    </location>
</feature>
<evidence type="ECO:0008006" key="4">
    <source>
        <dbReference type="Google" id="ProtNLM"/>
    </source>
</evidence>
<name>A0A8J3VF36_9ACTN</name>
<dbReference type="Proteomes" id="UP000612899">
    <property type="component" value="Unassembled WGS sequence"/>
</dbReference>
<keyword evidence="3" id="KW-1185">Reference proteome</keyword>
<gene>
    <name evidence="2" type="ORF">Rhe02_22470</name>
</gene>
<keyword evidence="1" id="KW-0732">Signal</keyword>
<comment type="caution">
    <text evidence="2">The sequence shown here is derived from an EMBL/GenBank/DDBJ whole genome shotgun (WGS) entry which is preliminary data.</text>
</comment>
<evidence type="ECO:0000313" key="2">
    <source>
        <dbReference type="EMBL" id="GIH04180.1"/>
    </source>
</evidence>